<feature type="domain" description="FAD-binding" evidence="6">
    <location>
        <begin position="295"/>
        <end position="360"/>
    </location>
</feature>
<keyword evidence="8" id="KW-1185">Reference proteome</keyword>
<keyword evidence="4" id="KW-0560">Oxidoreductase</keyword>
<feature type="domain" description="FAD-binding" evidence="6">
    <location>
        <begin position="4"/>
        <end position="171"/>
    </location>
</feature>
<evidence type="ECO:0000256" key="3">
    <source>
        <dbReference type="ARBA" id="ARBA00022827"/>
    </source>
</evidence>
<proteinExistence type="inferred from homology"/>
<dbReference type="InterPro" id="IPR002938">
    <property type="entry name" value="FAD-bd"/>
</dbReference>
<name>A0A8H5YY29_9HYPO</name>
<dbReference type="SUPFAM" id="SSF51905">
    <property type="entry name" value="FAD/NAD(P)-binding domain"/>
    <property type="match status" value="1"/>
</dbReference>
<dbReference type="Pfam" id="PF01494">
    <property type="entry name" value="FAD_binding_3"/>
    <property type="match status" value="2"/>
</dbReference>
<dbReference type="Gene3D" id="3.50.50.60">
    <property type="entry name" value="FAD/NAD(P)-binding domain"/>
    <property type="match status" value="1"/>
</dbReference>
<dbReference type="AlphaFoldDB" id="A0A8H5YY29"/>
<evidence type="ECO:0000313" key="7">
    <source>
        <dbReference type="EMBL" id="KAF5719320.1"/>
    </source>
</evidence>
<keyword evidence="3" id="KW-0274">FAD</keyword>
<dbReference type="PANTHER" id="PTHR13789">
    <property type="entry name" value="MONOOXYGENASE"/>
    <property type="match status" value="1"/>
</dbReference>
<dbReference type="GO" id="GO:0071949">
    <property type="term" value="F:FAD binding"/>
    <property type="evidence" value="ECO:0007669"/>
    <property type="project" value="InterPro"/>
</dbReference>
<evidence type="ECO:0000256" key="4">
    <source>
        <dbReference type="ARBA" id="ARBA00023002"/>
    </source>
</evidence>
<reference evidence="7 8" key="1">
    <citation type="submission" date="2020-05" db="EMBL/GenBank/DDBJ databases">
        <title>Identification and distribution of gene clusters putatively required for synthesis of sphingolipid metabolism inhibitors in phylogenetically diverse species of the filamentous fungus Fusarium.</title>
        <authorList>
            <person name="Kim H.-S."/>
            <person name="Busman M."/>
            <person name="Brown D.W."/>
            <person name="Divon H."/>
            <person name="Uhlig S."/>
            <person name="Proctor R.H."/>
        </authorList>
    </citation>
    <scope>NUCLEOTIDE SEQUENCE [LARGE SCALE GENOMIC DNA]</scope>
    <source>
        <strain evidence="7 8">NRRL 26131</strain>
    </source>
</reference>
<evidence type="ECO:0000313" key="8">
    <source>
        <dbReference type="Proteomes" id="UP000532311"/>
    </source>
</evidence>
<evidence type="ECO:0000256" key="2">
    <source>
        <dbReference type="ARBA" id="ARBA00022630"/>
    </source>
</evidence>
<dbReference type="PANTHER" id="PTHR13789:SF215">
    <property type="entry name" value="FAD-BINDING DOMAIN-CONTAINING PROTEIN-RELATED"/>
    <property type="match status" value="1"/>
</dbReference>
<comment type="similarity">
    <text evidence="1">Belongs to the paxM FAD-dependent monooxygenase family.</text>
</comment>
<dbReference type="InterPro" id="IPR036188">
    <property type="entry name" value="FAD/NAD-bd_sf"/>
</dbReference>
<dbReference type="Proteomes" id="UP000532311">
    <property type="component" value="Unassembled WGS sequence"/>
</dbReference>
<sequence>MPLKVIIAGAGLGGLGAAIAMARAGHNVEVFEQSRFLNEIGAAIHIAPNATRVLKSWDIDFAELQAVLCNAIKVYDHTGKLIFVPVKLEELQKNIGTKDEWLLTHRVDLHSTLRKAATENTFSGSIKIHTASKVVKADAETAEITLADGVKHKGDLLIGADGVHSKVVSAVAGSPPVRVSTKQNTFRFLVPIEKLMANPITGPFFGKLGFDCQHVFTTRDRRMVVYPCRNGKLLNIVAMHPAEDAGLDSESSWLAGGRVEDLLDVYKNFGPELIEMCRIGEDLKLWSLATRDPPTKFYKGRTVLLGDAAHPMLPHQGQGGAQSFEDAAALGVLFPADTTLDDVPQRLELYNKLRYPRSVTVMFMSKINDERRGEMMDDLRKFVPDAELPPNIFPYLWNNFVLDDAQKALAAAA</sequence>
<gene>
    <name evidence="7" type="ORF">FGLOB1_1232</name>
</gene>
<evidence type="ECO:0000256" key="5">
    <source>
        <dbReference type="ARBA" id="ARBA00023033"/>
    </source>
</evidence>
<dbReference type="SUPFAM" id="SSF54373">
    <property type="entry name" value="FAD-linked reductases, C-terminal domain"/>
    <property type="match status" value="1"/>
</dbReference>
<dbReference type="GO" id="GO:0004497">
    <property type="term" value="F:monooxygenase activity"/>
    <property type="evidence" value="ECO:0007669"/>
    <property type="project" value="UniProtKB-KW"/>
</dbReference>
<keyword evidence="2" id="KW-0285">Flavoprotein</keyword>
<dbReference type="InterPro" id="IPR050493">
    <property type="entry name" value="FAD-dep_Monooxygenase_BioMet"/>
</dbReference>
<organism evidence="7 8">
    <name type="scientific">Fusarium globosum</name>
    <dbReference type="NCBI Taxonomy" id="78864"/>
    <lineage>
        <taxon>Eukaryota</taxon>
        <taxon>Fungi</taxon>
        <taxon>Dikarya</taxon>
        <taxon>Ascomycota</taxon>
        <taxon>Pezizomycotina</taxon>
        <taxon>Sordariomycetes</taxon>
        <taxon>Hypocreomycetidae</taxon>
        <taxon>Hypocreales</taxon>
        <taxon>Nectriaceae</taxon>
        <taxon>Fusarium</taxon>
        <taxon>Fusarium fujikuroi species complex</taxon>
    </lineage>
</organism>
<keyword evidence="5 7" id="KW-0503">Monooxygenase</keyword>
<dbReference type="EMBL" id="JAAQPF010000037">
    <property type="protein sequence ID" value="KAF5719320.1"/>
    <property type="molecule type" value="Genomic_DNA"/>
</dbReference>
<comment type="caution">
    <text evidence="7">The sequence shown here is derived from an EMBL/GenBank/DDBJ whole genome shotgun (WGS) entry which is preliminary data.</text>
</comment>
<dbReference type="PRINTS" id="PR00420">
    <property type="entry name" value="RNGMNOXGNASE"/>
</dbReference>
<protein>
    <submittedName>
        <fullName evidence="7">Salicylate 1-monooxygenase</fullName>
    </submittedName>
</protein>
<evidence type="ECO:0000256" key="1">
    <source>
        <dbReference type="ARBA" id="ARBA00007992"/>
    </source>
</evidence>
<accession>A0A8H5YY29</accession>
<evidence type="ECO:0000259" key="6">
    <source>
        <dbReference type="Pfam" id="PF01494"/>
    </source>
</evidence>